<dbReference type="RefSeq" id="WP_122629074.1">
    <property type="nucleotide sequence ID" value="NZ_UPPP01000083.1"/>
</dbReference>
<name>A0A498RDM2_9FIRM</name>
<accession>A0A498RDM2</accession>
<feature type="compositionally biased region" description="Low complexity" evidence="1">
    <location>
        <begin position="97"/>
        <end position="114"/>
    </location>
</feature>
<proteinExistence type="predicted"/>
<feature type="region of interest" description="Disordered" evidence="1">
    <location>
        <begin position="183"/>
        <end position="204"/>
    </location>
</feature>
<evidence type="ECO:0000256" key="1">
    <source>
        <dbReference type="SAM" id="MobiDB-lite"/>
    </source>
</evidence>
<reference evidence="2 3" key="1">
    <citation type="submission" date="2018-06" db="EMBL/GenBank/DDBJ databases">
        <authorList>
            <person name="Strepis N."/>
        </authorList>
    </citation>
    <scope>NUCLEOTIDE SEQUENCE [LARGE SCALE GENOMIC DNA]</scope>
    <source>
        <strain evidence="2">LUCI</strain>
    </source>
</reference>
<evidence type="ECO:0000313" key="3">
    <source>
        <dbReference type="Proteomes" id="UP000277811"/>
    </source>
</evidence>
<feature type="compositionally biased region" description="Polar residues" evidence="1">
    <location>
        <begin position="1"/>
        <end position="10"/>
    </location>
</feature>
<dbReference type="EMBL" id="UPPP01000083">
    <property type="protein sequence ID" value="VBB08173.1"/>
    <property type="molecule type" value="Genomic_DNA"/>
</dbReference>
<dbReference type="Proteomes" id="UP000277811">
    <property type="component" value="Unassembled WGS sequence"/>
</dbReference>
<feature type="region of interest" description="Disordered" evidence="1">
    <location>
        <begin position="97"/>
        <end position="120"/>
    </location>
</feature>
<feature type="compositionally biased region" description="Low complexity" evidence="1">
    <location>
        <begin position="195"/>
        <end position="204"/>
    </location>
</feature>
<feature type="region of interest" description="Disordered" evidence="1">
    <location>
        <begin position="1"/>
        <end position="23"/>
    </location>
</feature>
<organism evidence="2 3">
    <name type="scientific">Lucifera butyrica</name>
    <dbReference type="NCBI Taxonomy" id="1351585"/>
    <lineage>
        <taxon>Bacteria</taxon>
        <taxon>Bacillati</taxon>
        <taxon>Bacillota</taxon>
        <taxon>Negativicutes</taxon>
        <taxon>Veillonellales</taxon>
        <taxon>Veillonellaceae</taxon>
        <taxon>Lucifera</taxon>
    </lineage>
</organism>
<protein>
    <submittedName>
        <fullName evidence="2">Uncharacterized protein</fullName>
    </submittedName>
</protein>
<dbReference type="AlphaFoldDB" id="A0A498RDM2"/>
<gene>
    <name evidence="2" type="ORF">LUCI_3438</name>
</gene>
<sequence>MINSLTSSSMGELGTPLSSQSVTVKTSTTNSSLANETNSTTSTFSPAYVVSLGETNASSATYTMQSILNNASMVTNSTQAQGASNQNMVLAAAIDLPGDPTGGTPSDPTGGFPSNPTGGLPSNPTGGFLGGITGSFYPKYPNSIYKAFKDLIESGELRMIKKWGPLTIGYDIVTKLHYLDPGTYDPGANGGGSSSGSSGNEVPL</sequence>
<evidence type="ECO:0000313" key="2">
    <source>
        <dbReference type="EMBL" id="VBB08173.1"/>
    </source>
</evidence>
<keyword evidence="3" id="KW-1185">Reference proteome</keyword>